<reference evidence="9" key="1">
    <citation type="submission" date="2020-05" db="EMBL/GenBank/DDBJ databases">
        <title>Phylogenomic resolution of chytrid fungi.</title>
        <authorList>
            <person name="Stajich J.E."/>
            <person name="Amses K."/>
            <person name="Simmons R."/>
            <person name="Seto K."/>
            <person name="Myers J."/>
            <person name="Bonds A."/>
            <person name="Quandt C.A."/>
            <person name="Barry K."/>
            <person name="Liu P."/>
            <person name="Grigoriev I."/>
            <person name="Longcore J.E."/>
            <person name="James T.Y."/>
        </authorList>
    </citation>
    <scope>NUCLEOTIDE SEQUENCE</scope>
    <source>
        <strain evidence="9">PLAUS21</strain>
    </source>
</reference>
<dbReference type="GO" id="GO:0005886">
    <property type="term" value="C:plasma membrane"/>
    <property type="evidence" value="ECO:0007669"/>
    <property type="project" value="UniProtKB-SubCell"/>
</dbReference>
<sequence length="453" mass="50176">MHPYNILALFFGLAYIALSLESTGLLKACAILVAKKGGSSTFKTFTYIYLLCLILSVLMGNDPVILSATSFLVHYSHATSMDLNPLLFAEFASSNIGSMVFFFGNPTNVVICEGFHFGYLTFTAYMIGPFIACSLVCFAVLWFQFKWMPVKPIESVPTEIQMEDVQQAVGSQEQFNQVEVEIVEESLVRVLSKVKRQSSASIKENALTDPFGAAVGTVMFLACVVVIIGASFVNVEVWLISIPFAILKALFDISWDLYRRYKNIPIVIQESRDSHPHKFFPTFHSKMQEVVPTFYQTCTRLPFPLISFLLSQFIIVQSLSFRNWISTFAYYMEFATVNLPTTAFVFGILTVILCAIAGTNILATILIAKTILAMNMDDKTITIASLVLAVGSNIGAVGFVFAASLAGLLWKGILVENKVSIANSDFAKYNMLPLIAMMLVGYLVVWAEVVIFN</sequence>
<dbReference type="InterPro" id="IPR004680">
    <property type="entry name" value="Cit_transptr-like_dom"/>
</dbReference>
<dbReference type="AlphaFoldDB" id="A0AAD5Y4V8"/>
<accession>A0AAD5Y4V8</accession>
<feature type="transmembrane region" description="Helical" evidence="7">
    <location>
        <begin position="430"/>
        <end position="452"/>
    </location>
</feature>
<evidence type="ECO:0000259" key="8">
    <source>
        <dbReference type="Pfam" id="PF03600"/>
    </source>
</evidence>
<evidence type="ECO:0000256" key="7">
    <source>
        <dbReference type="SAM" id="Phobius"/>
    </source>
</evidence>
<keyword evidence="6 7" id="KW-0472">Membrane</keyword>
<feature type="transmembrane region" description="Helical" evidence="7">
    <location>
        <begin position="46"/>
        <end position="73"/>
    </location>
</feature>
<keyword evidence="10" id="KW-1185">Reference proteome</keyword>
<feature type="transmembrane region" description="Helical" evidence="7">
    <location>
        <begin position="238"/>
        <end position="258"/>
    </location>
</feature>
<evidence type="ECO:0000256" key="3">
    <source>
        <dbReference type="ARBA" id="ARBA00022475"/>
    </source>
</evidence>
<feature type="transmembrane region" description="Helical" evidence="7">
    <location>
        <begin position="345"/>
        <end position="368"/>
    </location>
</feature>
<protein>
    <recommendedName>
        <fullName evidence="8">Citrate transporter-like domain-containing protein</fullName>
    </recommendedName>
</protein>
<feature type="transmembrane region" description="Helical" evidence="7">
    <location>
        <begin position="211"/>
        <end position="232"/>
    </location>
</feature>
<evidence type="ECO:0000313" key="10">
    <source>
        <dbReference type="Proteomes" id="UP001210925"/>
    </source>
</evidence>
<evidence type="ECO:0000256" key="6">
    <source>
        <dbReference type="ARBA" id="ARBA00023136"/>
    </source>
</evidence>
<proteinExistence type="predicted"/>
<comment type="caution">
    <text evidence="9">The sequence shown here is derived from an EMBL/GenBank/DDBJ whole genome shotgun (WGS) entry which is preliminary data.</text>
</comment>
<feature type="transmembrane region" description="Helical" evidence="7">
    <location>
        <begin position="380"/>
        <end position="410"/>
    </location>
</feature>
<evidence type="ECO:0000313" key="9">
    <source>
        <dbReference type="EMBL" id="KAJ3251631.1"/>
    </source>
</evidence>
<evidence type="ECO:0000256" key="5">
    <source>
        <dbReference type="ARBA" id="ARBA00022989"/>
    </source>
</evidence>
<dbReference type="Pfam" id="PF03600">
    <property type="entry name" value="CitMHS"/>
    <property type="match status" value="1"/>
</dbReference>
<keyword evidence="2" id="KW-0813">Transport</keyword>
<evidence type="ECO:0000256" key="2">
    <source>
        <dbReference type="ARBA" id="ARBA00022448"/>
    </source>
</evidence>
<keyword evidence="5 7" id="KW-1133">Transmembrane helix</keyword>
<keyword evidence="3" id="KW-1003">Cell membrane</keyword>
<dbReference type="Proteomes" id="UP001210925">
    <property type="component" value="Unassembled WGS sequence"/>
</dbReference>
<feature type="domain" description="Citrate transporter-like" evidence="8">
    <location>
        <begin position="5"/>
        <end position="391"/>
    </location>
</feature>
<evidence type="ECO:0000256" key="1">
    <source>
        <dbReference type="ARBA" id="ARBA00004651"/>
    </source>
</evidence>
<feature type="transmembrane region" description="Helical" evidence="7">
    <location>
        <begin position="124"/>
        <end position="143"/>
    </location>
</feature>
<dbReference type="PANTHER" id="PTHR43302">
    <property type="entry name" value="TRANSPORTER ARSB-RELATED"/>
    <property type="match status" value="1"/>
</dbReference>
<gene>
    <name evidence="9" type="ORF">HK103_002215</name>
</gene>
<dbReference type="EMBL" id="JADGKB010000174">
    <property type="protein sequence ID" value="KAJ3251631.1"/>
    <property type="molecule type" value="Genomic_DNA"/>
</dbReference>
<dbReference type="PANTHER" id="PTHR43302:SF5">
    <property type="entry name" value="TRANSPORTER ARSB-RELATED"/>
    <property type="match status" value="1"/>
</dbReference>
<organism evidence="9 10">
    <name type="scientific">Boothiomyces macroporosus</name>
    <dbReference type="NCBI Taxonomy" id="261099"/>
    <lineage>
        <taxon>Eukaryota</taxon>
        <taxon>Fungi</taxon>
        <taxon>Fungi incertae sedis</taxon>
        <taxon>Chytridiomycota</taxon>
        <taxon>Chytridiomycota incertae sedis</taxon>
        <taxon>Chytridiomycetes</taxon>
        <taxon>Rhizophydiales</taxon>
        <taxon>Terramycetaceae</taxon>
        <taxon>Boothiomyces</taxon>
    </lineage>
</organism>
<keyword evidence="4 7" id="KW-0812">Transmembrane</keyword>
<dbReference type="GO" id="GO:0055085">
    <property type="term" value="P:transmembrane transport"/>
    <property type="evidence" value="ECO:0007669"/>
    <property type="project" value="InterPro"/>
</dbReference>
<name>A0AAD5Y4V8_9FUNG</name>
<evidence type="ECO:0000256" key="4">
    <source>
        <dbReference type="ARBA" id="ARBA00022692"/>
    </source>
</evidence>
<feature type="transmembrane region" description="Helical" evidence="7">
    <location>
        <begin position="305"/>
        <end position="325"/>
    </location>
</feature>
<comment type="subcellular location">
    <subcellularLocation>
        <location evidence="1">Cell membrane</location>
        <topology evidence="1">Multi-pass membrane protein</topology>
    </subcellularLocation>
</comment>